<dbReference type="SUPFAM" id="SSF55874">
    <property type="entry name" value="ATPase domain of HSP90 chaperone/DNA topoisomerase II/histidine kinase"/>
    <property type="match status" value="1"/>
</dbReference>
<keyword evidence="12" id="KW-0067">ATP-binding</keyword>
<dbReference type="CDD" id="cd00082">
    <property type="entry name" value="HisKA"/>
    <property type="match status" value="1"/>
</dbReference>
<keyword evidence="9" id="KW-0547">Nucleotide-binding</keyword>
<evidence type="ECO:0000256" key="10">
    <source>
        <dbReference type="ARBA" id="ARBA00022777"/>
    </source>
</evidence>
<evidence type="ECO:0000256" key="2">
    <source>
        <dbReference type="ARBA" id="ARBA00001936"/>
    </source>
</evidence>
<evidence type="ECO:0000256" key="19">
    <source>
        <dbReference type="ARBA" id="ARBA00040454"/>
    </source>
</evidence>
<evidence type="ECO:0000259" key="22">
    <source>
        <dbReference type="PROSITE" id="PS50109"/>
    </source>
</evidence>
<dbReference type="Pfam" id="PF00672">
    <property type="entry name" value="HAMP"/>
    <property type="match status" value="1"/>
</dbReference>
<evidence type="ECO:0000256" key="17">
    <source>
        <dbReference type="ARBA" id="ARBA00023026"/>
    </source>
</evidence>
<keyword evidence="13" id="KW-0460">Magnesium</keyword>
<keyword evidence="10" id="KW-0418">Kinase</keyword>
<dbReference type="Pfam" id="PF02518">
    <property type="entry name" value="HATPase_c"/>
    <property type="match status" value="1"/>
</dbReference>
<keyword evidence="16" id="KW-0346">Stress response</keyword>
<evidence type="ECO:0000256" key="7">
    <source>
        <dbReference type="ARBA" id="ARBA00022553"/>
    </source>
</evidence>
<comment type="cofactor">
    <cofactor evidence="3">
        <name>Mg(2+)</name>
        <dbReference type="ChEBI" id="CHEBI:18420"/>
    </cofactor>
</comment>
<comment type="cofactor">
    <cofactor evidence="2">
        <name>Mn(2+)</name>
        <dbReference type="ChEBI" id="CHEBI:29035"/>
    </cofactor>
</comment>
<dbReference type="Proteomes" id="UP000626210">
    <property type="component" value="Unassembled WGS sequence"/>
</dbReference>
<comment type="catalytic activity">
    <reaction evidence="1">
        <text>ATP + protein L-histidine = ADP + protein N-phospho-L-histidine.</text>
        <dbReference type="EC" id="2.7.13.3"/>
    </reaction>
</comment>
<dbReference type="PROSITE" id="PS50109">
    <property type="entry name" value="HIS_KIN"/>
    <property type="match status" value="1"/>
</dbReference>
<feature type="transmembrane region" description="Helical" evidence="21">
    <location>
        <begin position="148"/>
        <end position="168"/>
    </location>
</feature>
<dbReference type="RefSeq" id="WP_189688927.1">
    <property type="nucleotide sequence ID" value="NZ_BMYK01000016.1"/>
</dbReference>
<evidence type="ECO:0000256" key="9">
    <source>
        <dbReference type="ARBA" id="ARBA00022741"/>
    </source>
</evidence>
<keyword evidence="18" id="KW-0464">Manganese</keyword>
<dbReference type="InterPro" id="IPR036097">
    <property type="entry name" value="HisK_dim/P_sf"/>
</dbReference>
<dbReference type="CDD" id="cd06225">
    <property type="entry name" value="HAMP"/>
    <property type="match status" value="1"/>
</dbReference>
<dbReference type="InterPro" id="IPR004358">
    <property type="entry name" value="Sig_transdc_His_kin-like_C"/>
</dbReference>
<evidence type="ECO:0000256" key="6">
    <source>
        <dbReference type="ARBA" id="ARBA00022475"/>
    </source>
</evidence>
<evidence type="ECO:0000256" key="1">
    <source>
        <dbReference type="ARBA" id="ARBA00000085"/>
    </source>
</evidence>
<dbReference type="SMART" id="SM00388">
    <property type="entry name" value="HisKA"/>
    <property type="match status" value="1"/>
</dbReference>
<evidence type="ECO:0000256" key="4">
    <source>
        <dbReference type="ARBA" id="ARBA00004651"/>
    </source>
</evidence>
<evidence type="ECO:0000256" key="3">
    <source>
        <dbReference type="ARBA" id="ARBA00001946"/>
    </source>
</evidence>
<evidence type="ECO:0000256" key="12">
    <source>
        <dbReference type="ARBA" id="ARBA00022840"/>
    </source>
</evidence>
<keyword evidence="25" id="KW-1185">Reference proteome</keyword>
<keyword evidence="8" id="KW-0808">Transferase</keyword>
<dbReference type="InterPro" id="IPR005467">
    <property type="entry name" value="His_kinase_dom"/>
</dbReference>
<evidence type="ECO:0000256" key="5">
    <source>
        <dbReference type="ARBA" id="ARBA00012438"/>
    </source>
</evidence>
<keyword evidence="15" id="KW-0902">Two-component regulatory system</keyword>
<gene>
    <name evidence="24" type="ORF">GCM10007320_42740</name>
</gene>
<dbReference type="Gene3D" id="3.30.565.10">
    <property type="entry name" value="Histidine kinase-like ATPase, C-terminal domain"/>
    <property type="match status" value="1"/>
</dbReference>
<organism evidence="24 25">
    <name type="scientific">Pseudorhodoferax aquiterrae</name>
    <dbReference type="NCBI Taxonomy" id="747304"/>
    <lineage>
        <taxon>Bacteria</taxon>
        <taxon>Pseudomonadati</taxon>
        <taxon>Pseudomonadota</taxon>
        <taxon>Betaproteobacteria</taxon>
        <taxon>Burkholderiales</taxon>
        <taxon>Comamonadaceae</taxon>
    </lineage>
</organism>
<sequence>MLILLIGIGVTLAVTSARLHALDGVSSAQLTQAARHAGQGGDAALARWVRQTETLHPTLRVFLVDRAGRELLGRRLPVRLQDWVQLNLAQTVAQWEGGGGMAQHRAAVPVPDSWWNVPAIESAGGGVRFALFLPFDSSAYEVLGVSHVLVLLFLCAVCVSGLACWVVARHIMRPVLGVQQGLRSLARGELGVRMAPALAGRQDELGALAADFDATAQRLQELVAAQEMLLRDVSHELRSPLTRLRLALELARRGGPAMAAQLDRIERECGRLDALTGQVLQLARLREPRAPTRVPLDLVALVADTVADVAYEAEAAGKAVAWRPPATPVPVHGAAAELASMLENVLRNALRFTPRGERVDVALDMQAGLAVLSVRDRGPGIAPAHLDQVFAPFFQSDPARSSGHDGAGLGLAIAQRVAQRHAGQIRLANRAGGGLSVDIRLPC</sequence>
<dbReference type="EMBL" id="BMYK01000016">
    <property type="protein sequence ID" value="GHC92589.1"/>
    <property type="molecule type" value="Genomic_DNA"/>
</dbReference>
<evidence type="ECO:0000256" key="8">
    <source>
        <dbReference type="ARBA" id="ARBA00022679"/>
    </source>
</evidence>
<evidence type="ECO:0000256" key="13">
    <source>
        <dbReference type="ARBA" id="ARBA00022842"/>
    </source>
</evidence>
<evidence type="ECO:0000259" key="23">
    <source>
        <dbReference type="PROSITE" id="PS50885"/>
    </source>
</evidence>
<dbReference type="SMART" id="SM00304">
    <property type="entry name" value="HAMP"/>
    <property type="match status" value="1"/>
</dbReference>
<proteinExistence type="predicted"/>
<keyword evidence="21" id="KW-0472">Membrane</keyword>
<dbReference type="InterPro" id="IPR003594">
    <property type="entry name" value="HATPase_dom"/>
</dbReference>
<evidence type="ECO:0000256" key="16">
    <source>
        <dbReference type="ARBA" id="ARBA00023016"/>
    </source>
</evidence>
<keyword evidence="21" id="KW-1133">Transmembrane helix</keyword>
<evidence type="ECO:0000313" key="24">
    <source>
        <dbReference type="EMBL" id="GHC92589.1"/>
    </source>
</evidence>
<dbReference type="SUPFAM" id="SSF47384">
    <property type="entry name" value="Homodimeric domain of signal transducing histidine kinase"/>
    <property type="match status" value="1"/>
</dbReference>
<keyword evidence="14" id="KW-0904">Protein phosphatase</keyword>
<dbReference type="SUPFAM" id="SSF158472">
    <property type="entry name" value="HAMP domain-like"/>
    <property type="match status" value="1"/>
</dbReference>
<keyword evidence="17" id="KW-0843">Virulence</keyword>
<dbReference type="InterPro" id="IPR036890">
    <property type="entry name" value="HATPase_C_sf"/>
</dbReference>
<evidence type="ECO:0000256" key="15">
    <source>
        <dbReference type="ARBA" id="ARBA00023012"/>
    </source>
</evidence>
<dbReference type="Pfam" id="PF00512">
    <property type="entry name" value="HisKA"/>
    <property type="match status" value="1"/>
</dbReference>
<protein>
    <recommendedName>
        <fullName evidence="19">Signal transduction histidine-protein kinase/phosphatase MprB</fullName>
        <ecNumber evidence="5">2.7.13.3</ecNumber>
    </recommendedName>
    <alternativeName>
        <fullName evidence="20">Mycobacterial persistence regulator B</fullName>
    </alternativeName>
</protein>
<reference evidence="25" key="1">
    <citation type="journal article" date="2019" name="Int. J. Syst. Evol. Microbiol.">
        <title>The Global Catalogue of Microorganisms (GCM) 10K type strain sequencing project: providing services to taxonomists for standard genome sequencing and annotation.</title>
        <authorList>
            <consortium name="The Broad Institute Genomics Platform"/>
            <consortium name="The Broad Institute Genome Sequencing Center for Infectious Disease"/>
            <person name="Wu L."/>
            <person name="Ma J."/>
        </authorList>
    </citation>
    <scope>NUCLEOTIDE SEQUENCE [LARGE SCALE GENOMIC DNA]</scope>
    <source>
        <strain evidence="25">KCTC 23314</strain>
    </source>
</reference>
<evidence type="ECO:0000256" key="20">
    <source>
        <dbReference type="ARBA" id="ARBA00041776"/>
    </source>
</evidence>
<dbReference type="SMART" id="SM00387">
    <property type="entry name" value="HATPase_c"/>
    <property type="match status" value="1"/>
</dbReference>
<dbReference type="PROSITE" id="PS50885">
    <property type="entry name" value="HAMP"/>
    <property type="match status" value="1"/>
</dbReference>
<evidence type="ECO:0000313" key="25">
    <source>
        <dbReference type="Proteomes" id="UP000626210"/>
    </source>
</evidence>
<dbReference type="EC" id="2.7.13.3" evidence="5"/>
<dbReference type="PANTHER" id="PTHR44936:SF9">
    <property type="entry name" value="SENSOR PROTEIN CREC"/>
    <property type="match status" value="1"/>
</dbReference>
<accession>A0ABQ3G7C3</accession>
<evidence type="ECO:0000256" key="18">
    <source>
        <dbReference type="ARBA" id="ARBA00023211"/>
    </source>
</evidence>
<dbReference type="PRINTS" id="PR00344">
    <property type="entry name" value="BCTRLSENSOR"/>
</dbReference>
<feature type="domain" description="Histidine kinase" evidence="22">
    <location>
        <begin position="232"/>
        <end position="443"/>
    </location>
</feature>
<keyword evidence="7" id="KW-0597">Phosphoprotein</keyword>
<dbReference type="Gene3D" id="1.10.287.130">
    <property type="match status" value="1"/>
</dbReference>
<keyword evidence="11" id="KW-0378">Hydrolase</keyword>
<comment type="caution">
    <text evidence="24">The sequence shown here is derived from an EMBL/GenBank/DDBJ whole genome shotgun (WGS) entry which is preliminary data.</text>
</comment>
<comment type="subcellular location">
    <subcellularLocation>
        <location evidence="4">Cell membrane</location>
        <topology evidence="4">Multi-pass membrane protein</topology>
    </subcellularLocation>
</comment>
<evidence type="ECO:0000256" key="11">
    <source>
        <dbReference type="ARBA" id="ARBA00022801"/>
    </source>
</evidence>
<dbReference type="PANTHER" id="PTHR44936">
    <property type="entry name" value="SENSOR PROTEIN CREC"/>
    <property type="match status" value="1"/>
</dbReference>
<keyword evidence="21" id="KW-0812">Transmembrane</keyword>
<feature type="domain" description="HAMP" evidence="23">
    <location>
        <begin position="169"/>
        <end position="224"/>
    </location>
</feature>
<dbReference type="InterPro" id="IPR003661">
    <property type="entry name" value="HisK_dim/P_dom"/>
</dbReference>
<evidence type="ECO:0000256" key="21">
    <source>
        <dbReference type="SAM" id="Phobius"/>
    </source>
</evidence>
<dbReference type="Gene3D" id="6.10.340.10">
    <property type="match status" value="1"/>
</dbReference>
<dbReference type="InterPro" id="IPR050980">
    <property type="entry name" value="2C_sensor_his_kinase"/>
</dbReference>
<name>A0ABQ3G7C3_9BURK</name>
<evidence type="ECO:0000256" key="14">
    <source>
        <dbReference type="ARBA" id="ARBA00022912"/>
    </source>
</evidence>
<keyword evidence="6" id="KW-1003">Cell membrane</keyword>
<dbReference type="InterPro" id="IPR003660">
    <property type="entry name" value="HAMP_dom"/>
</dbReference>